<evidence type="ECO:0000256" key="1">
    <source>
        <dbReference type="ARBA" id="ARBA00022468"/>
    </source>
</evidence>
<feature type="compositionally biased region" description="Polar residues" evidence="3">
    <location>
        <begin position="384"/>
        <end position="416"/>
    </location>
</feature>
<dbReference type="PROSITE" id="PS50009">
    <property type="entry name" value="RASGEF_CAT"/>
    <property type="match status" value="1"/>
</dbReference>
<dbReference type="EMBL" id="OOIN01000004">
    <property type="protein sequence ID" value="SPO22522.1"/>
    <property type="molecule type" value="Genomic_DNA"/>
</dbReference>
<feature type="compositionally biased region" description="Low complexity" evidence="3">
    <location>
        <begin position="1"/>
        <end position="20"/>
    </location>
</feature>
<dbReference type="CDD" id="cd06224">
    <property type="entry name" value="REM"/>
    <property type="match status" value="1"/>
</dbReference>
<feature type="domain" description="Ras-GEF" evidence="4">
    <location>
        <begin position="872"/>
        <end position="1153"/>
    </location>
</feature>
<dbReference type="SMART" id="SM00147">
    <property type="entry name" value="RasGEF"/>
    <property type="match status" value="1"/>
</dbReference>
<feature type="region of interest" description="Disordered" evidence="3">
    <location>
        <begin position="2305"/>
        <end position="2336"/>
    </location>
</feature>
<dbReference type="GO" id="GO:0035020">
    <property type="term" value="P:regulation of Rac protein signal transduction"/>
    <property type="evidence" value="ECO:0007669"/>
    <property type="project" value="TreeGrafter"/>
</dbReference>
<feature type="region of interest" description="Disordered" evidence="3">
    <location>
        <begin position="1"/>
        <end position="70"/>
    </location>
</feature>
<dbReference type="InterPro" id="IPR008936">
    <property type="entry name" value="Rho_GTPase_activation_prot"/>
</dbReference>
<proteinExistence type="predicted"/>
<dbReference type="Gene3D" id="1.10.840.10">
    <property type="entry name" value="Ras guanine-nucleotide exchange factors catalytic domain"/>
    <property type="match status" value="1"/>
</dbReference>
<dbReference type="SUPFAM" id="SSF50729">
    <property type="entry name" value="PH domain-like"/>
    <property type="match status" value="1"/>
</dbReference>
<dbReference type="SUPFAM" id="SSF48350">
    <property type="entry name" value="GTPase activation domain, GAP"/>
    <property type="match status" value="1"/>
</dbReference>
<feature type="compositionally biased region" description="Polar residues" evidence="3">
    <location>
        <begin position="606"/>
        <end position="615"/>
    </location>
</feature>
<protein>
    <submittedName>
        <fullName evidence="7">Related to BEM2 - GTPase-activating protein</fullName>
    </submittedName>
</protein>
<feature type="compositionally biased region" description="Polar residues" evidence="3">
    <location>
        <begin position="1208"/>
        <end position="1226"/>
    </location>
</feature>
<dbReference type="SMART" id="SM00324">
    <property type="entry name" value="RhoGAP"/>
    <property type="match status" value="1"/>
</dbReference>
<dbReference type="Proteomes" id="UP000324022">
    <property type="component" value="Unassembled WGS sequence"/>
</dbReference>
<feature type="compositionally biased region" description="Pro residues" evidence="3">
    <location>
        <begin position="620"/>
        <end position="630"/>
    </location>
</feature>
<feature type="domain" description="N-terminal Ras-GEF" evidence="5">
    <location>
        <begin position="1339"/>
        <end position="1522"/>
    </location>
</feature>
<dbReference type="Pfam" id="PF00620">
    <property type="entry name" value="RhoGAP"/>
    <property type="match status" value="1"/>
</dbReference>
<feature type="compositionally biased region" description="Polar residues" evidence="3">
    <location>
        <begin position="1902"/>
        <end position="1916"/>
    </location>
</feature>
<dbReference type="GO" id="GO:0032956">
    <property type="term" value="P:regulation of actin cytoskeleton organization"/>
    <property type="evidence" value="ECO:0007669"/>
    <property type="project" value="TreeGrafter"/>
</dbReference>
<dbReference type="PROSITE" id="PS50238">
    <property type="entry name" value="RHOGAP"/>
    <property type="match status" value="1"/>
</dbReference>
<feature type="region of interest" description="Disordered" evidence="3">
    <location>
        <begin position="1939"/>
        <end position="1983"/>
    </location>
</feature>
<dbReference type="Gene3D" id="1.20.870.10">
    <property type="entry name" value="Son of sevenless (SoS) protein Chain: S domain 1"/>
    <property type="match status" value="1"/>
</dbReference>
<dbReference type="PROSITE" id="PS50212">
    <property type="entry name" value="RASGEF_NTER"/>
    <property type="match status" value="1"/>
</dbReference>
<reference evidence="7 8" key="1">
    <citation type="submission" date="2018-03" db="EMBL/GenBank/DDBJ databases">
        <authorList>
            <person name="Guldener U."/>
        </authorList>
    </citation>
    <scope>NUCLEOTIDE SEQUENCE [LARGE SCALE GENOMIC DNA]</scope>
    <source>
        <strain evidence="7 8">NBRC100155</strain>
    </source>
</reference>
<sequence>MPLPAHQSGQAAASSQQQQQQHHHHHQQHYFAQSQQHQYHHQQPQQQQRQQQQQQQQEKSQSQPIGRSQSAFNFLLNKAKAPFSSSSSSSTLNASTSLSSLSIHQEDPFDDTTNHIQYHRQLQKDHTFPQAPTSSGQARRVPSGSIDKISRAQQHQQPQADINSASHPSRPSGAPFSRPSYSEESQNAVASPTKRSFFGGIGRDRKASTASMKQPAPQKPNFSYSPLSKGHRPEPSTSNYAQFSKSQSDLHARADFPSPTDAPAELPRMPTIYQQNAPASADRNRYLRSPSPAMNFSRSVDDLSSVEQPVSPFPASPGYDESTSTLATMATSTSPGTWGEHGVPGAQADWRPSDMGTLASPTQQQTASFQRFKGGHNKLDSIASHVQPSTGSVQSPPNNWTSMSPPQYSYLQSSAPQGKEAKHARKVSKLTGKETGRGVVATSLAASLGLTNLGGSASTPAPLSIQTSSEPVPLPPGSVFQGFISRNANISLTLAQLSGHDHGKGKEKDIAKGWKPYRVVLQDGRLCFYKPPSNISDEVKTLFPAGVVRSVPDTPASSASFASLNTEALMRSGLSKADLLSATSSTTEMTSPLPSPSMRPRMPAVRQNSNKSATASIEPPATPSSAPLPPNVSGAAHRSWVKAGKHPDLVLVDSVDAPQGWAERVQSGSIAALAHEFVKATQFPTAAEQAFKPLSRRSIASPLIAQFKPDRAAELVVETFVVAVLTSISAGGEAALDVSKQINTFISEVQRRMEEAPAAAQDVPNEVDSIPSLKSRLATLLDVAVQAGFAQLPEVAGSLRRLAASAQLDGDDLDNKLVMSTLPVFDAEAIAASGPVDWVSKVAEMGPVDAREDLQELRSSLSISDALLLHLEPLEIAQQIQLFHADALRRLAGSHLSLSELLEAAKTHNKDVAALSFDSLSPHPITALALKHLLSSSSAGHDAPSFGQNGARHRASVLRHWIAVASYLLTLGDVAGWMAVCTALCSRAVTRLEQTWRYLAEGDRVLVAEEWAPVLSSISWTEGLAVNVRSRFVGEAPEPFVTLPDGQRASTIPFLGNALYRVLRHSESPAAIPPAADHVRISSRAEDAYGLWTSTKEWRAACQQFTSESALCIAAHAEPLVEYQATLQLLFRDAVEMPTSEFNMERSFQLEPKALGNLDARERHWLPPNANPCLPLVPLLFPQPLPLLSLLNATQIKAELFHRDDQRANLSNDPQATITSRSSTRPSLVGSPLIRSSAFSPPLGGRSGRSAAFNGVIEWASVTPTPSWEDPNNSVVKIGNELVLRVVQEPNLSLPNSPMTSKRFSQDFGRASRPLSQISKRSSLPASNRSSVVDIVVPVQVVVKAATLDRMIDLLVMGVQHISMPPSPSTIDGAEAQNTPSRKTRLVMDMETYRTTFLATFRSLCSPPELFEQLQKRFSTAITASKELAGADEFLTSSQFPSWIPVIPAGSQAEPTDWDMVYRIRMGVVLTLRLWIDRFPQDFVDDDVLYHLALSFLRQPGMEVTAEDPDQQKVVNALSQLRSMFGARIMGANARQEERSYAANLPVHVSNHQHQAEFDFDRATAAELVEYLESIATVFFDKIVDRDLLVVSEIFEKQASHPAAWFTVKSGSTGTGEEDKPVTNMYTMLDVLKACDGTSKDASQDTGKDATLQQKLPSAVRDALAAQSLFRGWIAIHIIESGIGLERRQERLSKLLDALWICRARMLRLRADDVTTPVNPQFGNASMVADTSLPFREPTIGSFVESAIVNTLGSSESRVFLRAWQGVAAARGAKGDGLEDLMPKQIDSDMRSATEMSGTPDIGWILACLAEVATKAPSIQTSAADIELVDFEKRRTMWALIDGAVRVRPACSVPDLVDLAGARLRLMQSALTRVIWDRRAFREDAANEMRNAPPVRSDARQRPTTSSKALTGLSRQQQEKLRRDRAALEMLNSLPLRPSITSRVSSMRSGSARASAANSPSSGSAPLPREKAAMAQAPPPDKATIRARRMTALFKGAVRPLISLDKPDAPAKSVSELMRLTPLQKPSIVAGLGGARVSIWNNTQRSFVFHLTSQEGAKYLLQTTNAAELAEWIGHIERASKEYAVHRPLDPRKGAMPIRGKAAAAPLYGRPLVELVEREGHSVPTAVERMFAEIEARGLREQGIYRISGSKSAVENLRRAWDHQPAESIDLSTGEFSDIHTIAGAVKTWLRELPEPLITFDSYDDLIATNSMENDDRLYAMRDIIWKMPKCHFDVLRRTAEHLARVVEEGEVNKMLAHNVALVFGTSLLNPTPSPSSVAVGFGNLGKAANVVKTIVTMHEWLFEPEPEPEPEAEVEHDVEAPEHVEQSTVAEEPADPSTVAVLVANADETAIPTAPLDLGRVRGASLSSSDDSVPVHITDSATLSVPAEHSASQKADIEGGDDESVSELPVRSRRGGRARPLTIVGLDGLSALGGTDSVAKVLESGGSSEAANVDAIGESSQEVIETVQSETDASIASQPMQAAPRIVLSGDGDSENEAVDEGSQSGGDDSNDIDGTIDETQDISVTVREGGEQHTHTDAAKAREHDDDDVSPGLAVASERPRKTRSSYRDSVFTSYSIYADCFDNMKLESQSSAASMVKRQSMHLLGQPCGASPEVESTEAKATEA</sequence>
<gene>
    <name evidence="7" type="ORF">UTRI_01200</name>
</gene>
<evidence type="ECO:0000259" key="5">
    <source>
        <dbReference type="PROSITE" id="PS50212"/>
    </source>
</evidence>
<dbReference type="InterPro" id="IPR023578">
    <property type="entry name" value="Ras_GEF_dom_sf"/>
</dbReference>
<accession>A0A5C3DWI7</accession>
<dbReference type="OrthoDB" id="79452at2759"/>
<dbReference type="InterPro" id="IPR036964">
    <property type="entry name" value="RASGEF_cat_dom_sf"/>
</dbReference>
<dbReference type="SUPFAM" id="SSF48366">
    <property type="entry name" value="Ras GEF"/>
    <property type="match status" value="2"/>
</dbReference>
<feature type="region of interest" description="Disordered" evidence="3">
    <location>
        <begin position="582"/>
        <end position="637"/>
    </location>
</feature>
<dbReference type="PANTHER" id="PTHR14130">
    <property type="entry name" value="3BP-1 RELATED RHOGAP"/>
    <property type="match status" value="1"/>
</dbReference>
<feature type="region of interest" description="Disordered" evidence="3">
    <location>
        <begin position="2607"/>
        <end position="2627"/>
    </location>
</feature>
<dbReference type="GO" id="GO:0007264">
    <property type="term" value="P:small GTPase-mediated signal transduction"/>
    <property type="evidence" value="ECO:0007669"/>
    <property type="project" value="InterPro"/>
</dbReference>
<feature type="compositionally biased region" description="Acidic residues" evidence="3">
    <location>
        <begin position="2510"/>
        <end position="2522"/>
    </location>
</feature>
<dbReference type="PANTHER" id="PTHR14130:SF14">
    <property type="entry name" value="RHO GTPASE-ACTIVATING PROTEIN 92B"/>
    <property type="match status" value="1"/>
</dbReference>
<evidence type="ECO:0000259" key="4">
    <source>
        <dbReference type="PROSITE" id="PS50009"/>
    </source>
</evidence>
<feature type="region of interest" description="Disordered" evidence="3">
    <location>
        <begin position="1887"/>
        <end position="1922"/>
    </location>
</feature>
<feature type="compositionally biased region" description="Polar residues" evidence="3">
    <location>
        <begin position="179"/>
        <end position="194"/>
    </location>
</feature>
<dbReference type="InterPro" id="IPR000651">
    <property type="entry name" value="Ras-like_Gua-exchang_fac_N"/>
</dbReference>
<feature type="region of interest" description="Disordered" evidence="3">
    <location>
        <begin position="2488"/>
        <end position="2567"/>
    </location>
</feature>
<dbReference type="InterPro" id="IPR001895">
    <property type="entry name" value="RASGEF_cat_dom"/>
</dbReference>
<keyword evidence="2" id="KW-0344">Guanine-nucleotide releasing factor</keyword>
<dbReference type="GO" id="GO:0005085">
    <property type="term" value="F:guanyl-nucleotide exchange factor activity"/>
    <property type="evidence" value="ECO:0007669"/>
    <property type="project" value="UniProtKB-KW"/>
</dbReference>
<name>A0A5C3DWI7_9BASI</name>
<feature type="region of interest" description="Disordered" evidence="3">
    <location>
        <begin position="329"/>
        <end position="366"/>
    </location>
</feature>
<keyword evidence="1" id="KW-0343">GTPase activation</keyword>
<evidence type="ECO:0000259" key="6">
    <source>
        <dbReference type="PROSITE" id="PS50238"/>
    </source>
</evidence>
<organism evidence="7 8">
    <name type="scientific">Ustilago trichophora</name>
    <dbReference type="NCBI Taxonomy" id="86804"/>
    <lineage>
        <taxon>Eukaryota</taxon>
        <taxon>Fungi</taxon>
        <taxon>Dikarya</taxon>
        <taxon>Basidiomycota</taxon>
        <taxon>Ustilaginomycotina</taxon>
        <taxon>Ustilaginomycetes</taxon>
        <taxon>Ustilaginales</taxon>
        <taxon>Ustilaginaceae</taxon>
        <taxon>Ustilago</taxon>
    </lineage>
</organism>
<feature type="region of interest" description="Disordered" evidence="3">
    <location>
        <begin position="121"/>
        <end position="267"/>
    </location>
</feature>
<feature type="compositionally biased region" description="Polar residues" evidence="3">
    <location>
        <begin position="151"/>
        <end position="169"/>
    </location>
</feature>
<dbReference type="InterPro" id="IPR000198">
    <property type="entry name" value="RhoGAP_dom"/>
</dbReference>
<feature type="region of interest" description="Disordered" evidence="3">
    <location>
        <begin position="381"/>
        <end position="430"/>
    </location>
</feature>
<feature type="region of interest" description="Disordered" evidence="3">
    <location>
        <begin position="2381"/>
        <end position="2416"/>
    </location>
</feature>
<dbReference type="Gene3D" id="1.10.555.10">
    <property type="entry name" value="Rho GTPase activation protein"/>
    <property type="match status" value="1"/>
</dbReference>
<dbReference type="InterPro" id="IPR047165">
    <property type="entry name" value="RHG17/44/SH3BP1-like"/>
</dbReference>
<feature type="domain" description="Rho-GAP" evidence="6">
    <location>
        <begin position="2110"/>
        <end position="2303"/>
    </location>
</feature>
<evidence type="ECO:0000256" key="3">
    <source>
        <dbReference type="SAM" id="MobiDB-lite"/>
    </source>
</evidence>
<dbReference type="Pfam" id="PF00618">
    <property type="entry name" value="RasGEF_N"/>
    <property type="match status" value="1"/>
</dbReference>
<feature type="compositionally biased region" description="Basic and acidic residues" evidence="3">
    <location>
        <begin position="2314"/>
        <end position="2326"/>
    </location>
</feature>
<evidence type="ECO:0000313" key="8">
    <source>
        <dbReference type="Proteomes" id="UP000324022"/>
    </source>
</evidence>
<feature type="compositionally biased region" description="Low complexity" evidence="3">
    <location>
        <begin position="1939"/>
        <end position="1965"/>
    </location>
</feature>
<dbReference type="Gene3D" id="2.30.29.30">
    <property type="entry name" value="Pleckstrin-homology domain (PH domain)/Phosphotyrosine-binding domain (PTB)"/>
    <property type="match status" value="1"/>
</dbReference>
<dbReference type="Pfam" id="PF00617">
    <property type="entry name" value="RasGEF"/>
    <property type="match status" value="1"/>
</dbReference>
<keyword evidence="8" id="KW-1185">Reference proteome</keyword>
<dbReference type="GO" id="GO:0005096">
    <property type="term" value="F:GTPase activator activity"/>
    <property type="evidence" value="ECO:0007669"/>
    <property type="project" value="UniProtKB-KW"/>
</dbReference>
<dbReference type="InterPro" id="IPR011993">
    <property type="entry name" value="PH-like_dom_sf"/>
</dbReference>
<feature type="region of interest" description="Disordered" evidence="3">
    <location>
        <begin position="1207"/>
        <end position="1231"/>
    </location>
</feature>
<evidence type="ECO:0000256" key="2">
    <source>
        <dbReference type="PROSITE-ProRule" id="PRU00168"/>
    </source>
</evidence>
<evidence type="ECO:0000313" key="7">
    <source>
        <dbReference type="EMBL" id="SPO22522.1"/>
    </source>
</evidence>
<feature type="compositionally biased region" description="Basic and acidic residues" evidence="3">
    <location>
        <begin position="2530"/>
        <end position="2546"/>
    </location>
</feature>
<feature type="compositionally biased region" description="Low complexity" evidence="3">
    <location>
        <begin position="29"/>
        <end position="63"/>
    </location>
</feature>
<feature type="compositionally biased region" description="Polar residues" evidence="3">
    <location>
        <begin position="235"/>
        <end position="247"/>
    </location>
</feature>